<evidence type="ECO:0000313" key="4">
    <source>
        <dbReference type="Proteomes" id="UP000198242"/>
    </source>
</evidence>
<keyword evidence="4" id="KW-1185">Reference proteome</keyword>
<feature type="domain" description="Abortive infection phage resistance protein N-terminal" evidence="2">
    <location>
        <begin position="34"/>
        <end position="179"/>
    </location>
</feature>
<name>A0A1C4ZPN5_MICVI</name>
<gene>
    <name evidence="3" type="ORF">GA0074695_5883</name>
</gene>
<protein>
    <submittedName>
        <fullName evidence="3">AIPR protein</fullName>
    </submittedName>
</protein>
<feature type="domain" description="Abortive phage infection protein C-terminal" evidence="1">
    <location>
        <begin position="237"/>
        <end position="549"/>
    </location>
</feature>
<proteinExistence type="predicted"/>
<dbReference type="InterPro" id="IPR055101">
    <property type="entry name" value="AIPR_N"/>
</dbReference>
<reference evidence="4" key="1">
    <citation type="submission" date="2016-06" db="EMBL/GenBank/DDBJ databases">
        <authorList>
            <person name="Varghese N."/>
            <person name="Submissions Spin"/>
        </authorList>
    </citation>
    <scope>NUCLEOTIDE SEQUENCE [LARGE SCALE GENOMIC DNA]</scope>
    <source>
        <strain evidence="4">DSM 43909</strain>
    </source>
</reference>
<dbReference type="OrthoDB" id="9806213at2"/>
<evidence type="ECO:0000259" key="1">
    <source>
        <dbReference type="Pfam" id="PF10592"/>
    </source>
</evidence>
<dbReference type="Pfam" id="PF22879">
    <property type="entry name" value="AIPR_N"/>
    <property type="match status" value="1"/>
</dbReference>
<dbReference type="RefSeq" id="WP_089009129.1">
    <property type="nucleotide sequence ID" value="NZ_LT607411.1"/>
</dbReference>
<sequence>MTDNTCLAEFAESLRVEVNQRLALEPESMNGDMFVRVVSERLMADGALEDLNVCYLRHTGRPSLEVAGYHINQDGKVLDLVTRATDRAATTVTRSQVDQLFRRAAAFAEACRDGLHRRMEESSPAYDMAQSIHAEWPQLRKIRILLVTDGRTTLDRLDAGMIAGLPATYDVWDITRLHRLATSGRVQEEIVIDLAAMGQVVPVLESPKQPDGYRCLLAVLPGQLLADLYEQHSGRLLQRNVRAYLQARGRVNKEIHTTIRTAPGRFLAYNNGISATATDVAVQAVDGATVLTRIHDLQIVNGGQTTASLHHAAMLKADLSDVHVMAKITVVPADMLDELVPRISRYANSQNAIRPADFEANGPFHVGLERVSRSVWAPAVGGSTRQTRWYYERVRGQYQVERSRLRGRGQLGRFEQEFPAAQRFGKTDAAKYEMAYLRQPHTVSLGAEKCFHEWTLQCHLDERDEPSVRYFQHLIAKGILFQRIRSRVLSMRLGGYPGQTAAYVMALLLERLGGEIDLDLVWRQQSLPSPVADVIPKVTELVRQVIIDPPDSANITEWCKKEACWHTVQRIVWQPPPDLAALAAASSAPPPI</sequence>
<dbReference type="EMBL" id="LT607411">
    <property type="protein sequence ID" value="SCF34741.1"/>
    <property type="molecule type" value="Genomic_DNA"/>
</dbReference>
<dbReference type="AlphaFoldDB" id="A0A1C4ZPN5"/>
<accession>A0A1C4ZPN5</accession>
<dbReference type="Proteomes" id="UP000198242">
    <property type="component" value="Chromosome I"/>
</dbReference>
<evidence type="ECO:0000259" key="2">
    <source>
        <dbReference type="Pfam" id="PF22879"/>
    </source>
</evidence>
<dbReference type="Pfam" id="PF10592">
    <property type="entry name" value="AIPR"/>
    <property type="match status" value="1"/>
</dbReference>
<evidence type="ECO:0000313" key="3">
    <source>
        <dbReference type="EMBL" id="SCF34741.1"/>
    </source>
</evidence>
<dbReference type="InterPro" id="IPR018891">
    <property type="entry name" value="AIPR_C"/>
</dbReference>
<organism evidence="3 4">
    <name type="scientific">Micromonospora viridifaciens</name>
    <dbReference type="NCBI Taxonomy" id="1881"/>
    <lineage>
        <taxon>Bacteria</taxon>
        <taxon>Bacillati</taxon>
        <taxon>Actinomycetota</taxon>
        <taxon>Actinomycetes</taxon>
        <taxon>Micromonosporales</taxon>
        <taxon>Micromonosporaceae</taxon>
        <taxon>Micromonospora</taxon>
    </lineage>
</organism>